<evidence type="ECO:0000313" key="4">
    <source>
        <dbReference type="Proteomes" id="UP000322499"/>
    </source>
</evidence>
<evidence type="ECO:0000259" key="2">
    <source>
        <dbReference type="Pfam" id="PF11716"/>
    </source>
</evidence>
<dbReference type="PANTHER" id="PTHR40758:SF1">
    <property type="entry name" value="CONSERVED PROTEIN"/>
    <property type="match status" value="1"/>
</dbReference>
<evidence type="ECO:0000259" key="1">
    <source>
        <dbReference type="Pfam" id="PF07398"/>
    </source>
</evidence>
<dbReference type="EMBL" id="VNHW01000003">
    <property type="protein sequence ID" value="TYP89081.1"/>
    <property type="molecule type" value="Genomic_DNA"/>
</dbReference>
<comment type="caution">
    <text evidence="3">The sequence shown here is derived from an EMBL/GenBank/DDBJ whole genome shotgun (WGS) entry which is preliminary data.</text>
</comment>
<dbReference type="SUPFAM" id="SSF109854">
    <property type="entry name" value="DinB/YfiT-like putative metalloenzymes"/>
    <property type="match status" value="1"/>
</dbReference>
<evidence type="ECO:0000313" key="3">
    <source>
        <dbReference type="EMBL" id="TYP89081.1"/>
    </source>
</evidence>
<keyword evidence="4" id="KW-1185">Reference proteome</keyword>
<dbReference type="Pfam" id="PF07398">
    <property type="entry name" value="MDMPI_C"/>
    <property type="match status" value="1"/>
</dbReference>
<dbReference type="Gene3D" id="1.20.120.450">
    <property type="entry name" value="dinb family like domain"/>
    <property type="match status" value="1"/>
</dbReference>
<gene>
    <name evidence="3" type="ORF">BD833_103238</name>
</gene>
<feature type="domain" description="MDMPI C-terminal" evidence="1">
    <location>
        <begin position="148"/>
        <end position="226"/>
    </location>
</feature>
<dbReference type="Proteomes" id="UP000322499">
    <property type="component" value="Unassembled WGS sequence"/>
</dbReference>
<dbReference type="RefSeq" id="WP_166532287.1">
    <property type="nucleotide sequence ID" value="NZ_VNHW01000003.1"/>
</dbReference>
<protein>
    <submittedName>
        <fullName evidence="3">Uncharacterized protein (TIGR03083 family)</fullName>
    </submittedName>
</protein>
<dbReference type="GO" id="GO:0005886">
    <property type="term" value="C:plasma membrane"/>
    <property type="evidence" value="ECO:0007669"/>
    <property type="project" value="TreeGrafter"/>
</dbReference>
<sequence length="238" mass="25574">MDLDEYLPALRRADARFAEAAAAAVLASGWGAAVPGCPGWTLADLVWHLAEVQRFWAWVVRTRATSPAEYDEPTRHPDDELLGYVTARSADLETALAGADPAEPVWTWAPRKDVAFVLRRQVQEATVHTVDVEQVLGDVRPIPARVGLDGLDEWLELMVPAALPDGPPADAHPVVFHAVDADAVRTLFPGTRPFPIAALTGTAGDLLLAAWRRVPLEVLTVDGDGLQAAAMIGLVSND</sequence>
<dbReference type="InterPro" id="IPR024344">
    <property type="entry name" value="MDMPI_metal-binding"/>
</dbReference>
<reference evidence="3 4" key="1">
    <citation type="submission" date="2019-07" db="EMBL/GenBank/DDBJ databases">
        <title>Genomic Encyclopedia of Archaeal and Bacterial Type Strains, Phase II (KMG-II): from individual species to whole genera.</title>
        <authorList>
            <person name="Goeker M."/>
        </authorList>
    </citation>
    <scope>NUCLEOTIDE SEQUENCE [LARGE SCALE GENOMIC DNA]</scope>
    <source>
        <strain evidence="3 4">DSM 46842</strain>
    </source>
</reference>
<dbReference type="GO" id="GO:0046872">
    <property type="term" value="F:metal ion binding"/>
    <property type="evidence" value="ECO:0007669"/>
    <property type="project" value="InterPro"/>
</dbReference>
<dbReference type="InterPro" id="IPR017517">
    <property type="entry name" value="Maleyloyr_isom"/>
</dbReference>
<organism evidence="3 4">
    <name type="scientific">Blastococcus xanthinilyticus</name>
    <dbReference type="NCBI Taxonomy" id="1564164"/>
    <lineage>
        <taxon>Bacteria</taxon>
        <taxon>Bacillati</taxon>
        <taxon>Actinomycetota</taxon>
        <taxon>Actinomycetes</taxon>
        <taxon>Geodermatophilales</taxon>
        <taxon>Geodermatophilaceae</taxon>
        <taxon>Blastococcus</taxon>
    </lineage>
</organism>
<dbReference type="InterPro" id="IPR010872">
    <property type="entry name" value="MDMPI_C-term_domain"/>
</dbReference>
<feature type="domain" description="Mycothiol-dependent maleylpyruvate isomerase metal-binding" evidence="2">
    <location>
        <begin position="10"/>
        <end position="132"/>
    </location>
</feature>
<dbReference type="AlphaFoldDB" id="A0A5S5CZ98"/>
<name>A0A5S5CZ98_9ACTN</name>
<dbReference type="PANTHER" id="PTHR40758">
    <property type="entry name" value="CONSERVED PROTEIN"/>
    <property type="match status" value="1"/>
</dbReference>
<dbReference type="InterPro" id="IPR034660">
    <property type="entry name" value="DinB/YfiT-like"/>
</dbReference>
<proteinExistence type="predicted"/>
<dbReference type="NCBIfam" id="TIGR03083">
    <property type="entry name" value="maleylpyruvate isomerase family mycothiol-dependent enzyme"/>
    <property type="match status" value="1"/>
</dbReference>
<dbReference type="Pfam" id="PF11716">
    <property type="entry name" value="MDMPI_N"/>
    <property type="match status" value="1"/>
</dbReference>
<accession>A0A5S5CZ98</accession>